<reference evidence="3" key="1">
    <citation type="submission" date="2023-03" db="EMBL/GenBank/DDBJ databases">
        <title>Massive genome expansion in bonnet fungi (Mycena s.s.) driven by repeated elements and novel gene families across ecological guilds.</title>
        <authorList>
            <consortium name="Lawrence Berkeley National Laboratory"/>
            <person name="Harder C.B."/>
            <person name="Miyauchi S."/>
            <person name="Viragh M."/>
            <person name="Kuo A."/>
            <person name="Thoen E."/>
            <person name="Andreopoulos B."/>
            <person name="Lu D."/>
            <person name="Skrede I."/>
            <person name="Drula E."/>
            <person name="Henrissat B."/>
            <person name="Morin E."/>
            <person name="Kohler A."/>
            <person name="Barry K."/>
            <person name="LaButti K."/>
            <person name="Morin E."/>
            <person name="Salamov A."/>
            <person name="Lipzen A."/>
            <person name="Mereny Z."/>
            <person name="Hegedus B."/>
            <person name="Baldrian P."/>
            <person name="Stursova M."/>
            <person name="Weitz H."/>
            <person name="Taylor A."/>
            <person name="Grigoriev I.V."/>
            <person name="Nagy L.G."/>
            <person name="Martin F."/>
            <person name="Kauserud H."/>
        </authorList>
    </citation>
    <scope>NUCLEOTIDE SEQUENCE</scope>
    <source>
        <strain evidence="3">CBHHK200</strain>
    </source>
</reference>
<sequence length="854" mass="91471">MDYLRTLGSAAVSSLVQKSGLTLPFSLGAKVTVFEGVWTLYDATKREDGSQVSVFEYDCTLRRGMIPIAKNALRKLRTTRHPDVLKFMDVVETETTIHIMTERVRPLQETLQSWASRGAQEREDWLVWGLHRVSVALAFLNDSCASTHGNIRVNSVFISPSGEWKLGGFDLLSNPKEESAVLYTLGGQMPDALSWASPEVKKGGWATIKENDPAAADAYALGLLLHAVFNPTHPLPATASPPHPPPPPSSRGAIPTSVFPSFKKLLNPNPKGRLTAKGFLAIGMADTGFFANNRLVKVCLGLDNFALSSEAEKNILLRTLAESANTFPPEFASFKVLPSLVSALEFGGASAATILPLVLRFGKNVSPDDYPTVILGPLVKLFASPDRGTRMALLDHLPEYADKLDKKTVDSKIFPHLQTGFSDTVAIIREATVKSIILISPFLSDRILNNDLLRFLAKMQTDPEASIRTNTCILIGRLGPTLGYNTKRKVLVPAFSRALKDPFVHARVAGLMAFMATIDCFEVEELATKVIPNMSFALIDKEKLVRDQAFKAIELFVKKLESHAASMPETAIPEASETLGITSPAQATLVNSAAGAAGALAGWAISSLGKKLATTDMQSDITSASGMAIDRPTSAPGPGPTAAALFDGIPPAGLSGVKSGFSSPTPSKSKAMQLGAHKVPASVAAAALVEQLAEEAAAAEADGNPWGNDDLIDVNADDDDWSAFETAPPVADASSNGFDDAESSDNPWNLSRATENGWGNSSKSLSTTQSPKAVTSTKGRSTPVPPSPVPESTSWDAVGAWEDSAETKPTLAQSTSNTVVLTKEDKAAEMARRKEERKQRIAQMKEQKRTNTKQ</sequence>
<dbReference type="SUPFAM" id="SSF56112">
    <property type="entry name" value="Protein kinase-like (PK-like)"/>
    <property type="match status" value="1"/>
</dbReference>
<dbReference type="InterPro" id="IPR051177">
    <property type="entry name" value="CIK-Related_Protein"/>
</dbReference>
<dbReference type="InterPro" id="IPR000719">
    <property type="entry name" value="Prot_kinase_dom"/>
</dbReference>
<dbReference type="PROSITE" id="PS50011">
    <property type="entry name" value="PROTEIN_KINASE_DOM"/>
    <property type="match status" value="1"/>
</dbReference>
<dbReference type="SUPFAM" id="SSF48371">
    <property type="entry name" value="ARM repeat"/>
    <property type="match status" value="1"/>
</dbReference>
<feature type="compositionally biased region" description="Basic and acidic residues" evidence="1">
    <location>
        <begin position="822"/>
        <end position="854"/>
    </location>
</feature>
<dbReference type="InterPro" id="IPR001245">
    <property type="entry name" value="Ser-Thr/Tyr_kinase_cat_dom"/>
</dbReference>
<dbReference type="Gene3D" id="3.30.200.20">
    <property type="entry name" value="Phosphorylase Kinase, domain 1"/>
    <property type="match status" value="1"/>
</dbReference>
<dbReference type="Pfam" id="PF07714">
    <property type="entry name" value="PK_Tyr_Ser-Thr"/>
    <property type="match status" value="1"/>
</dbReference>
<dbReference type="InterPro" id="IPR016024">
    <property type="entry name" value="ARM-type_fold"/>
</dbReference>
<evidence type="ECO:0000313" key="4">
    <source>
        <dbReference type="Proteomes" id="UP001218188"/>
    </source>
</evidence>
<evidence type="ECO:0000313" key="3">
    <source>
        <dbReference type="EMBL" id="KAJ7039196.1"/>
    </source>
</evidence>
<dbReference type="EMBL" id="JARJCM010000028">
    <property type="protein sequence ID" value="KAJ7039196.1"/>
    <property type="molecule type" value="Genomic_DNA"/>
</dbReference>
<gene>
    <name evidence="3" type="ORF">C8F04DRAFT_320904</name>
</gene>
<dbReference type="Gene3D" id="1.25.10.10">
    <property type="entry name" value="Leucine-rich Repeat Variant"/>
    <property type="match status" value="1"/>
</dbReference>
<feature type="compositionally biased region" description="Acidic residues" evidence="1">
    <location>
        <begin position="710"/>
        <end position="722"/>
    </location>
</feature>
<protein>
    <submittedName>
        <fullName evidence="3">Armadillo-type protein</fullName>
    </submittedName>
</protein>
<name>A0AAD6T3R3_9AGAR</name>
<dbReference type="InterPro" id="IPR011009">
    <property type="entry name" value="Kinase-like_dom_sf"/>
</dbReference>
<accession>A0AAD6T3R3</accession>
<feature type="domain" description="Protein kinase" evidence="2">
    <location>
        <begin position="1"/>
        <end position="290"/>
    </location>
</feature>
<dbReference type="GO" id="GO:0005524">
    <property type="term" value="F:ATP binding"/>
    <property type="evidence" value="ECO:0007669"/>
    <property type="project" value="InterPro"/>
</dbReference>
<keyword evidence="4" id="KW-1185">Reference proteome</keyword>
<proteinExistence type="predicted"/>
<dbReference type="Proteomes" id="UP001218188">
    <property type="component" value="Unassembled WGS sequence"/>
</dbReference>
<dbReference type="Gene3D" id="1.10.510.10">
    <property type="entry name" value="Transferase(Phosphotransferase) domain 1"/>
    <property type="match status" value="1"/>
</dbReference>
<feature type="compositionally biased region" description="Polar residues" evidence="1">
    <location>
        <begin position="810"/>
        <end position="820"/>
    </location>
</feature>
<organism evidence="3 4">
    <name type="scientific">Mycena alexandri</name>
    <dbReference type="NCBI Taxonomy" id="1745969"/>
    <lineage>
        <taxon>Eukaryota</taxon>
        <taxon>Fungi</taxon>
        <taxon>Dikarya</taxon>
        <taxon>Basidiomycota</taxon>
        <taxon>Agaricomycotina</taxon>
        <taxon>Agaricomycetes</taxon>
        <taxon>Agaricomycetidae</taxon>
        <taxon>Agaricales</taxon>
        <taxon>Marasmiineae</taxon>
        <taxon>Mycenaceae</taxon>
        <taxon>Mycena</taxon>
    </lineage>
</organism>
<dbReference type="PANTHER" id="PTHR12984:SF3">
    <property type="entry name" value="N-TERMINAL KINASE-LIKE PROTEIN"/>
    <property type="match status" value="1"/>
</dbReference>
<comment type="caution">
    <text evidence="3">The sequence shown here is derived from an EMBL/GenBank/DDBJ whole genome shotgun (WGS) entry which is preliminary data.</text>
</comment>
<dbReference type="GO" id="GO:0006409">
    <property type="term" value="P:tRNA export from nucleus"/>
    <property type="evidence" value="ECO:0007669"/>
    <property type="project" value="TreeGrafter"/>
</dbReference>
<feature type="compositionally biased region" description="Polar residues" evidence="1">
    <location>
        <begin position="744"/>
        <end position="780"/>
    </location>
</feature>
<dbReference type="GO" id="GO:0005737">
    <property type="term" value="C:cytoplasm"/>
    <property type="evidence" value="ECO:0007669"/>
    <property type="project" value="TreeGrafter"/>
</dbReference>
<dbReference type="InterPro" id="IPR011989">
    <property type="entry name" value="ARM-like"/>
</dbReference>
<dbReference type="AlphaFoldDB" id="A0AAD6T3R3"/>
<dbReference type="GO" id="GO:0004672">
    <property type="term" value="F:protein kinase activity"/>
    <property type="evidence" value="ECO:0007669"/>
    <property type="project" value="InterPro"/>
</dbReference>
<dbReference type="PANTHER" id="PTHR12984">
    <property type="entry name" value="SCY1-RELATED S/T PROTEIN KINASE-LIKE"/>
    <property type="match status" value="1"/>
</dbReference>
<feature type="region of interest" description="Disordered" evidence="1">
    <location>
        <begin position="699"/>
        <end position="854"/>
    </location>
</feature>
<evidence type="ECO:0000259" key="2">
    <source>
        <dbReference type="PROSITE" id="PS50011"/>
    </source>
</evidence>
<evidence type="ECO:0000256" key="1">
    <source>
        <dbReference type="SAM" id="MobiDB-lite"/>
    </source>
</evidence>